<feature type="transmembrane region" description="Helical" evidence="1">
    <location>
        <begin position="29"/>
        <end position="47"/>
    </location>
</feature>
<dbReference type="Pfam" id="PF11666">
    <property type="entry name" value="DUF2933"/>
    <property type="match status" value="1"/>
</dbReference>
<evidence type="ECO:0000313" key="2">
    <source>
        <dbReference type="EMBL" id="QAA23926.1"/>
    </source>
</evidence>
<evidence type="ECO:0000313" key="3">
    <source>
        <dbReference type="Proteomes" id="UP000285882"/>
    </source>
</evidence>
<keyword evidence="3" id="KW-1185">Reference proteome</keyword>
<dbReference type="EMBL" id="CP025688">
    <property type="protein sequence ID" value="QAA23926.1"/>
    <property type="molecule type" value="Genomic_DNA"/>
</dbReference>
<gene>
    <name evidence="2" type="ORF">C0674_01285</name>
</gene>
<evidence type="ECO:0000256" key="1">
    <source>
        <dbReference type="SAM" id="Phobius"/>
    </source>
</evidence>
<name>A0ABX5QB76_9BACL</name>
<protein>
    <submittedName>
        <fullName evidence="2">DUF2933 domain-containing protein</fullName>
    </submittedName>
</protein>
<organism evidence="2 3">
    <name type="scientific">Sporolactobacillus terrae</name>
    <dbReference type="NCBI Taxonomy" id="269673"/>
    <lineage>
        <taxon>Bacteria</taxon>
        <taxon>Bacillati</taxon>
        <taxon>Bacillota</taxon>
        <taxon>Bacilli</taxon>
        <taxon>Bacillales</taxon>
        <taxon>Sporolactobacillaceae</taxon>
        <taxon>Sporolactobacillus</taxon>
    </lineage>
</organism>
<keyword evidence="1" id="KW-0812">Transmembrane</keyword>
<sequence length="59" mass="6472">MMLFCLIIPIAVITGFFFSGGFSSGAGAVFILLAALICPLMHLFMMLNRMKKGQKQHHA</sequence>
<proteinExistence type="predicted"/>
<dbReference type="InterPro" id="IPR021682">
    <property type="entry name" value="DUF2933"/>
</dbReference>
<reference evidence="2 3" key="1">
    <citation type="submission" date="2018-01" db="EMBL/GenBank/DDBJ databases">
        <title>Complete genome sequencing of Sporolactobacillus terrae DLG3.</title>
        <authorList>
            <person name="Nam Y.-D."/>
            <person name="Kang J."/>
            <person name="Chung W.-H."/>
        </authorList>
    </citation>
    <scope>NUCLEOTIDE SEQUENCE [LARGE SCALE GENOMIC DNA]</scope>
    <source>
        <strain evidence="2 3">DLG3</strain>
    </source>
</reference>
<accession>A0ABX5QB76</accession>
<dbReference type="Proteomes" id="UP000285882">
    <property type="component" value="Chromosome"/>
</dbReference>
<keyword evidence="1" id="KW-1133">Transmembrane helix</keyword>
<keyword evidence="1" id="KW-0472">Membrane</keyword>